<name>A6IPX8_RAT</name>
<gene>
    <name evidence="1" type="ORF">rCG_36408</name>
</gene>
<accession>A6IPX8</accession>
<evidence type="ECO:0000313" key="1">
    <source>
        <dbReference type="EMBL" id="EDL96035.1"/>
    </source>
</evidence>
<proteinExistence type="predicted"/>
<dbReference type="InterPro" id="IPR043129">
    <property type="entry name" value="ATPase_NBD"/>
</dbReference>
<dbReference type="Gene3D" id="3.90.640.10">
    <property type="entry name" value="Actin, Chain A, domain 4"/>
    <property type="match status" value="1"/>
</dbReference>
<sequence>MSDFKEKLYYIILDFEKEMNIASSSNSLEKSYGLHDDQVISIGNEQFYYPQGTFPALYPVYISCTSMKLLFYAHHKIGQ</sequence>
<reference evidence="1 2" key="1">
    <citation type="submission" date="2005-09" db="EMBL/GenBank/DDBJ databases">
        <authorList>
            <person name="Mural R.J."/>
            <person name="Li P.W."/>
            <person name="Adams M.D."/>
            <person name="Amanatides P.G."/>
            <person name="Baden-Tillson H."/>
            <person name="Barnstead M."/>
            <person name="Chin S.H."/>
            <person name="Dew I."/>
            <person name="Evans C.A."/>
            <person name="Ferriera S."/>
            <person name="Flanigan M."/>
            <person name="Fosler C."/>
            <person name="Glodek A."/>
            <person name="Gu Z."/>
            <person name="Holt R.A."/>
            <person name="Jennings D."/>
            <person name="Kraft C.L."/>
            <person name="Lu F."/>
            <person name="Nguyen T."/>
            <person name="Nusskern D.R."/>
            <person name="Pfannkoch C.M."/>
            <person name="Sitter C."/>
            <person name="Sutton G.G."/>
            <person name="Venter J.C."/>
            <person name="Wang Z."/>
            <person name="Woodage T."/>
            <person name="Zheng X.H."/>
            <person name="Zhong F."/>
        </authorList>
    </citation>
    <scope>NUCLEOTIDE SEQUENCE [LARGE SCALE GENOMIC DNA]</scope>
    <source>
        <strain>BN</strain>
        <strain evidence="2">Sprague-Dawley</strain>
    </source>
</reference>
<dbReference type="SUPFAM" id="SSF53067">
    <property type="entry name" value="Actin-like ATPase domain"/>
    <property type="match status" value="1"/>
</dbReference>
<dbReference type="AlphaFoldDB" id="A6IPX8"/>
<dbReference type="EMBL" id="CH473966">
    <property type="protein sequence ID" value="EDL96035.1"/>
    <property type="molecule type" value="Genomic_DNA"/>
</dbReference>
<dbReference type="Proteomes" id="UP000234681">
    <property type="component" value="Chromosome X"/>
</dbReference>
<protein>
    <submittedName>
        <fullName evidence="1">RCG36408</fullName>
    </submittedName>
</protein>
<organism evidence="1 2">
    <name type="scientific">Rattus norvegicus</name>
    <name type="common">Rat</name>
    <dbReference type="NCBI Taxonomy" id="10116"/>
    <lineage>
        <taxon>Eukaryota</taxon>
        <taxon>Metazoa</taxon>
        <taxon>Chordata</taxon>
        <taxon>Craniata</taxon>
        <taxon>Vertebrata</taxon>
        <taxon>Euteleostomi</taxon>
        <taxon>Mammalia</taxon>
        <taxon>Eutheria</taxon>
        <taxon>Euarchontoglires</taxon>
        <taxon>Glires</taxon>
        <taxon>Rodentia</taxon>
        <taxon>Myomorpha</taxon>
        <taxon>Muroidea</taxon>
        <taxon>Muridae</taxon>
        <taxon>Murinae</taxon>
        <taxon>Rattus</taxon>
    </lineage>
</organism>
<evidence type="ECO:0000313" key="2">
    <source>
        <dbReference type="Proteomes" id="UP000234681"/>
    </source>
</evidence>